<proteinExistence type="predicted"/>
<comment type="caution">
    <text evidence="3">The sequence shown here is derived from an EMBL/GenBank/DDBJ whole genome shotgun (WGS) entry which is preliminary data.</text>
</comment>
<organism evidence="3 4">
    <name type="scientific">Nocardia gamkensis</name>
    <dbReference type="NCBI Taxonomy" id="352869"/>
    <lineage>
        <taxon>Bacteria</taxon>
        <taxon>Bacillati</taxon>
        <taxon>Actinomycetota</taxon>
        <taxon>Actinomycetes</taxon>
        <taxon>Mycobacteriales</taxon>
        <taxon>Nocardiaceae</taxon>
        <taxon>Nocardia</taxon>
    </lineage>
</organism>
<keyword evidence="2" id="KW-1133">Transmembrane helix</keyword>
<keyword evidence="4" id="KW-1185">Reference proteome</keyword>
<evidence type="ECO:0000313" key="3">
    <source>
        <dbReference type="EMBL" id="NKY26141.1"/>
    </source>
</evidence>
<gene>
    <name evidence="3" type="ORF">HGB38_07895</name>
</gene>
<evidence type="ECO:0000256" key="2">
    <source>
        <dbReference type="SAM" id="Phobius"/>
    </source>
</evidence>
<reference evidence="3 4" key="1">
    <citation type="submission" date="2020-04" db="EMBL/GenBank/DDBJ databases">
        <title>MicrobeNet Type strains.</title>
        <authorList>
            <person name="Nicholson A.C."/>
        </authorList>
    </citation>
    <scope>NUCLEOTIDE SEQUENCE [LARGE SCALE GENOMIC DNA]</scope>
    <source>
        <strain evidence="3 4">DSM 44956</strain>
    </source>
</reference>
<evidence type="ECO:0000256" key="1">
    <source>
        <dbReference type="SAM" id="MobiDB-lite"/>
    </source>
</evidence>
<evidence type="ECO:0000313" key="4">
    <source>
        <dbReference type="Proteomes" id="UP000540698"/>
    </source>
</evidence>
<keyword evidence="2" id="KW-0812">Transmembrane</keyword>
<feature type="compositionally biased region" description="Low complexity" evidence="1">
    <location>
        <begin position="85"/>
        <end position="112"/>
    </location>
</feature>
<feature type="compositionally biased region" description="Polar residues" evidence="1">
    <location>
        <begin position="48"/>
        <end position="63"/>
    </location>
</feature>
<name>A0A7X6R2D3_9NOCA</name>
<keyword evidence="2" id="KW-0472">Membrane</keyword>
<feature type="region of interest" description="Disordered" evidence="1">
    <location>
        <begin position="32"/>
        <end position="139"/>
    </location>
</feature>
<accession>A0A7X6R2D3</accession>
<feature type="compositionally biased region" description="Basic and acidic residues" evidence="1">
    <location>
        <begin position="269"/>
        <end position="278"/>
    </location>
</feature>
<dbReference type="AlphaFoldDB" id="A0A7X6R2D3"/>
<feature type="region of interest" description="Disordered" evidence="1">
    <location>
        <begin position="257"/>
        <end position="278"/>
    </location>
</feature>
<dbReference type="Proteomes" id="UP000540698">
    <property type="component" value="Unassembled WGS sequence"/>
</dbReference>
<protein>
    <submittedName>
        <fullName evidence="3">Uncharacterized protein</fullName>
    </submittedName>
</protein>
<sequence length="314" mass="30306">MLPLTLAALAAPPLEASADPLPWLPLGDLATGSSGAAPGSDPVGTFPGNGSSLDAGTPSSGSASGLDAEGATSGGSLALGPVRLPSGSAGRPASGSAETGGARGGLLATGRAQLDDGTSRAADTTAHPDITASSPAESLQLDTGSVQSACTGSAATGSALLVLGLATGSGFGSLGSSLIGPGSSLVGTGSSGSALGSAGVGSAFSGSALLTCLLLLPTPPQAPMSPLELGPPAPEFRIVPSPAAIATQIPLQAERPLAALPSSPPSRQRGKDVRAAEPPRDPAVWNLMRLMTVLVVTVITVVGVRISPGPRRTR</sequence>
<dbReference type="RefSeq" id="WP_157114018.1">
    <property type="nucleotide sequence ID" value="NZ_JAAXOS010000003.1"/>
</dbReference>
<dbReference type="EMBL" id="JAAXOS010000003">
    <property type="protein sequence ID" value="NKY26141.1"/>
    <property type="molecule type" value="Genomic_DNA"/>
</dbReference>
<feature type="transmembrane region" description="Helical" evidence="2">
    <location>
        <begin position="283"/>
        <end position="304"/>
    </location>
</feature>